<evidence type="ECO:0000256" key="2">
    <source>
        <dbReference type="ARBA" id="ARBA00005709"/>
    </source>
</evidence>
<evidence type="ECO:0000256" key="3">
    <source>
        <dbReference type="ARBA" id="ARBA00023143"/>
    </source>
</evidence>
<dbReference type="Pfam" id="PF00700">
    <property type="entry name" value="Flagellin_C"/>
    <property type="match status" value="1"/>
</dbReference>
<proteinExistence type="inferred from homology"/>
<keyword evidence="3" id="KW-0975">Bacterial flagellum</keyword>
<feature type="domain" description="Flagellin C-terminal" evidence="5">
    <location>
        <begin position="438"/>
        <end position="510"/>
    </location>
</feature>
<evidence type="ECO:0000259" key="4">
    <source>
        <dbReference type="Pfam" id="PF00669"/>
    </source>
</evidence>
<dbReference type="PANTHER" id="PTHR42792:SF1">
    <property type="entry name" value="FLAGELLAR HOOK-ASSOCIATED PROTEIN 3"/>
    <property type="match status" value="1"/>
</dbReference>
<protein>
    <submittedName>
        <fullName evidence="6">Flagellar hook-associated protein 3</fullName>
    </submittedName>
</protein>
<comment type="similarity">
    <text evidence="2">Belongs to the bacterial flagellin family.</text>
</comment>
<feature type="domain" description="Flagellin N-terminal" evidence="4">
    <location>
        <begin position="15"/>
        <end position="140"/>
    </location>
</feature>
<dbReference type="GO" id="GO:0071973">
    <property type="term" value="P:bacterial-type flagellum-dependent cell motility"/>
    <property type="evidence" value="ECO:0007669"/>
    <property type="project" value="InterPro"/>
</dbReference>
<accession>A0A2Z6AXN5</accession>
<evidence type="ECO:0000313" key="7">
    <source>
        <dbReference type="Proteomes" id="UP000269883"/>
    </source>
</evidence>
<keyword evidence="6" id="KW-0966">Cell projection</keyword>
<keyword evidence="6" id="KW-0282">Flagellum</keyword>
<dbReference type="SUPFAM" id="SSF64518">
    <property type="entry name" value="Phase 1 flagellin"/>
    <property type="match status" value="1"/>
</dbReference>
<dbReference type="AlphaFoldDB" id="A0A2Z6AXN5"/>
<dbReference type="InterPro" id="IPR001492">
    <property type="entry name" value="Flagellin"/>
</dbReference>
<organism evidence="6 7">
    <name type="scientific">Desulfovibrio ferrophilus</name>
    <dbReference type="NCBI Taxonomy" id="241368"/>
    <lineage>
        <taxon>Bacteria</taxon>
        <taxon>Pseudomonadati</taxon>
        <taxon>Thermodesulfobacteriota</taxon>
        <taxon>Desulfovibrionia</taxon>
        <taxon>Desulfovibrionales</taxon>
        <taxon>Desulfovibrionaceae</taxon>
        <taxon>Desulfovibrio</taxon>
    </lineage>
</organism>
<dbReference type="Pfam" id="PF00669">
    <property type="entry name" value="Flagellin_N"/>
    <property type="match status" value="1"/>
</dbReference>
<dbReference type="EMBL" id="AP017378">
    <property type="protein sequence ID" value="BBD07906.1"/>
    <property type="molecule type" value="Genomic_DNA"/>
</dbReference>
<evidence type="ECO:0000313" key="6">
    <source>
        <dbReference type="EMBL" id="BBD07906.1"/>
    </source>
</evidence>
<dbReference type="InterPro" id="IPR013384">
    <property type="entry name" value="Flagell_FlgL"/>
</dbReference>
<evidence type="ECO:0000259" key="5">
    <source>
        <dbReference type="Pfam" id="PF00700"/>
    </source>
</evidence>
<keyword evidence="7" id="KW-1185">Reference proteome</keyword>
<dbReference type="NCBIfam" id="TIGR02550">
    <property type="entry name" value="flagell_flgL"/>
    <property type="match status" value="1"/>
</dbReference>
<name>A0A2Z6AXN5_9BACT</name>
<sequence>MRISTQTRFTFFIGNMNDALGELMELNIKASTQKDVNRPSDDPVGMARILDHRETIAALDQYAENINTATGWLGFADSTLTRTNEILTRIRTLAEQAATGTMSADNREQASYEARQLHEELIVLANSKYEQQYIFAGHNTGEQAFERALWLNDNDGATAGTTFSITGDANKTVLVRFTTAGAVGTDALDYEYSTDGGTTFTSGSIPAVAGDKTLNLGGVQLTLEAGTTVTAHDPAVSGDANNGTWMWIRPTAQYKGDDNDAISVDTFGPSLLSNAASGIFNKNVTVRIDSDAALDSDPVEYSYSTDGGSSWVEGLTTDGSGSATELSLVVPGGTLTLYDSGSGNTLTAGDQWIIRPRTANVQMEISPGENITVNNVGKDIFGGIYQDPSSSVLTLAPGVPSSENMFDTVGRLIGYMETNNQGGCQEALEELTPISERIMNYAARVGASENRLQVASGILDTMRNNEKERLSSVEDADVTELMTNLANQQMVYETVLRSSSMVMRMSLVNYI</sequence>
<dbReference type="PANTHER" id="PTHR42792">
    <property type="entry name" value="FLAGELLIN"/>
    <property type="match status" value="1"/>
</dbReference>
<comment type="subcellular location">
    <subcellularLocation>
        <location evidence="1">Bacterial flagellum</location>
    </subcellularLocation>
</comment>
<dbReference type="GO" id="GO:0005198">
    <property type="term" value="F:structural molecule activity"/>
    <property type="evidence" value="ECO:0007669"/>
    <property type="project" value="InterPro"/>
</dbReference>
<evidence type="ECO:0000256" key="1">
    <source>
        <dbReference type="ARBA" id="ARBA00004365"/>
    </source>
</evidence>
<keyword evidence="6" id="KW-0969">Cilium</keyword>
<reference evidence="6 7" key="1">
    <citation type="journal article" date="2018" name="Sci. Adv.">
        <title>Multi-heme cytochromes provide a pathway for survival in energy-limited environments.</title>
        <authorList>
            <person name="Deng X."/>
            <person name="Dohmae N."/>
            <person name="Nealson K.H."/>
            <person name="Hashimoto K."/>
            <person name="Okamoto A."/>
        </authorList>
    </citation>
    <scope>NUCLEOTIDE SEQUENCE [LARGE SCALE GENOMIC DNA]</scope>
    <source>
        <strain evidence="6 7">IS5</strain>
    </source>
</reference>
<dbReference type="GO" id="GO:0009424">
    <property type="term" value="C:bacterial-type flagellum hook"/>
    <property type="evidence" value="ECO:0007669"/>
    <property type="project" value="InterPro"/>
</dbReference>
<gene>
    <name evidence="6" type="ORF">DFE_1180</name>
</gene>
<dbReference type="OrthoDB" id="9758307at2"/>
<dbReference type="Proteomes" id="UP000269883">
    <property type="component" value="Chromosome"/>
</dbReference>
<dbReference type="InterPro" id="IPR001029">
    <property type="entry name" value="Flagellin_N"/>
</dbReference>
<dbReference type="InterPro" id="IPR046358">
    <property type="entry name" value="Flagellin_C"/>
</dbReference>
<dbReference type="KEGG" id="dfl:DFE_1180"/>
<dbReference type="Gene3D" id="1.20.1330.10">
    <property type="entry name" value="f41 fragment of flagellin, N-terminal domain"/>
    <property type="match status" value="2"/>
</dbReference>
<dbReference type="RefSeq" id="WP_126377560.1">
    <property type="nucleotide sequence ID" value="NZ_AP017378.1"/>
</dbReference>